<dbReference type="InterPro" id="IPR036236">
    <property type="entry name" value="Znf_C2H2_sf"/>
</dbReference>
<feature type="domain" description="C2H2-type" evidence="13">
    <location>
        <begin position="27"/>
        <end position="54"/>
    </location>
</feature>
<accession>A0A1B0C8Y5</accession>
<feature type="domain" description="C2H2-type" evidence="13">
    <location>
        <begin position="478"/>
        <end position="505"/>
    </location>
</feature>
<dbReference type="GO" id="GO:0000981">
    <property type="term" value="F:DNA-binding transcription factor activity, RNA polymerase II-specific"/>
    <property type="evidence" value="ECO:0007669"/>
    <property type="project" value="TreeGrafter"/>
</dbReference>
<keyword evidence="3" id="KW-0479">Metal-binding</keyword>
<evidence type="ECO:0000256" key="2">
    <source>
        <dbReference type="ARBA" id="ARBA00006991"/>
    </source>
</evidence>
<dbReference type="SUPFAM" id="SSF57667">
    <property type="entry name" value="beta-beta-alpha zinc fingers"/>
    <property type="match status" value="3"/>
</dbReference>
<evidence type="ECO:0000256" key="10">
    <source>
        <dbReference type="ARBA" id="ARBA00023242"/>
    </source>
</evidence>
<comment type="subcellular location">
    <subcellularLocation>
        <location evidence="1">Nucleus</location>
    </subcellularLocation>
</comment>
<sequence>MCREIFRDLEDFEAHIGAHGVLKLKSYTCLKCSEDFVTLNQLNDHFGKHIEDTKKEFCGTSSCCSQKQDKSSFSDGKKMISICLMCKRVFLKREAASEHLMKQHKITYDDQRISLIRDIPAGCLSQCQRLKGENSKNACICMICKKVFVNKYTCITHVNTHHGGKISCRSVNYEGWYKSLEEDDEDEIKSSSRGNELISGRSADAPHECCLCGQVLSRKSSCMRHLIRQHGIDGDAFCSDPLNFCRKLQQHPEKRSHQPPTKTVCLLCYRVFQKKYNCFQHLLKKHSRDVKSSEIPGELFVQFLSEVTKEVEEEIPEKDSKITEKKTTKEKLQCHICAALLKSSTSLRRHIMSRHTDSPPQFPCNICNKTFHTQQSLKHHKMIMHHQQEPPPQHICLQCDKIFSTAQILQQHHLIHSGDKPFECSLCQKTFRLKSSLENHMKIHSDERPFQCNFCRKCFKIRKDCKNHERIHMGQRPFKCRHCGKDFGHSSARYNHEKTHSATKVAIGLSRAHADLTIGHSCVIPVLGNGQKKTDLRATGPIRPVHLRANKTSRPGSTRSVYGLVTLHARTSWPNPNPVSPWPYCILRLLDRIRIRSVYGHARS</sequence>
<feature type="domain" description="C2H2-type" evidence="13">
    <location>
        <begin position="450"/>
        <end position="477"/>
    </location>
</feature>
<dbReference type="FunFam" id="3.30.160.60:FF:000446">
    <property type="entry name" value="Zinc finger protein"/>
    <property type="match status" value="1"/>
</dbReference>
<evidence type="ECO:0000259" key="13">
    <source>
        <dbReference type="PROSITE" id="PS50157"/>
    </source>
</evidence>
<dbReference type="AlphaFoldDB" id="A0A1B0C8Y5"/>
<name>A0A1B0C8Y5_LUTLO</name>
<dbReference type="FunFam" id="3.30.160.60:FF:001480">
    <property type="entry name" value="Si:cabz01071911.3"/>
    <property type="match status" value="1"/>
</dbReference>
<dbReference type="GO" id="GO:0008270">
    <property type="term" value="F:zinc ion binding"/>
    <property type="evidence" value="ECO:0007669"/>
    <property type="project" value="UniProtKB-KW"/>
</dbReference>
<dbReference type="Pfam" id="PF13912">
    <property type="entry name" value="zf-C2H2_6"/>
    <property type="match status" value="1"/>
</dbReference>
<evidence type="ECO:0000256" key="8">
    <source>
        <dbReference type="ARBA" id="ARBA00023125"/>
    </source>
</evidence>
<protein>
    <recommendedName>
        <fullName evidence="13">C2H2-type domain-containing protein</fullName>
    </recommendedName>
</protein>
<keyword evidence="9" id="KW-0804">Transcription</keyword>
<dbReference type="VEuPathDB" id="VectorBase:LLONM1_003370"/>
<feature type="domain" description="C2H2-type" evidence="13">
    <location>
        <begin position="362"/>
        <end position="390"/>
    </location>
</feature>
<reference evidence="14" key="1">
    <citation type="submission" date="2020-05" db="UniProtKB">
        <authorList>
            <consortium name="EnsemblMetazoa"/>
        </authorList>
    </citation>
    <scope>IDENTIFICATION</scope>
    <source>
        <strain evidence="14">Jacobina</strain>
    </source>
</reference>
<evidence type="ECO:0000256" key="11">
    <source>
        <dbReference type="ARBA" id="ARBA00037948"/>
    </source>
</evidence>
<keyword evidence="4" id="KW-0677">Repeat</keyword>
<keyword evidence="15" id="KW-1185">Reference proteome</keyword>
<evidence type="ECO:0000256" key="1">
    <source>
        <dbReference type="ARBA" id="ARBA00004123"/>
    </source>
</evidence>
<evidence type="ECO:0000256" key="9">
    <source>
        <dbReference type="ARBA" id="ARBA00023163"/>
    </source>
</evidence>
<evidence type="ECO:0000256" key="5">
    <source>
        <dbReference type="ARBA" id="ARBA00022771"/>
    </source>
</evidence>
<dbReference type="GO" id="GO:0005634">
    <property type="term" value="C:nucleus"/>
    <property type="evidence" value="ECO:0007669"/>
    <property type="project" value="UniProtKB-SubCell"/>
</dbReference>
<dbReference type="EnsemblMetazoa" id="LLOJ000407-RA">
    <property type="protein sequence ID" value="LLOJ000407-PA"/>
    <property type="gene ID" value="LLOJ000407"/>
</dbReference>
<evidence type="ECO:0000256" key="4">
    <source>
        <dbReference type="ARBA" id="ARBA00022737"/>
    </source>
</evidence>
<comment type="similarity">
    <text evidence="2">Belongs to the krueppel C2H2-type zinc-finger protein family.</text>
</comment>
<dbReference type="InterPro" id="IPR013087">
    <property type="entry name" value="Znf_C2H2_type"/>
</dbReference>
<dbReference type="PANTHER" id="PTHR24388:SF54">
    <property type="entry name" value="PROTEIN ESCARGOT"/>
    <property type="match status" value="1"/>
</dbReference>
<proteinExistence type="inferred from homology"/>
<organism evidence="14 15">
    <name type="scientific">Lutzomyia longipalpis</name>
    <name type="common">Sand fly</name>
    <dbReference type="NCBI Taxonomy" id="7200"/>
    <lineage>
        <taxon>Eukaryota</taxon>
        <taxon>Metazoa</taxon>
        <taxon>Ecdysozoa</taxon>
        <taxon>Arthropoda</taxon>
        <taxon>Hexapoda</taxon>
        <taxon>Insecta</taxon>
        <taxon>Pterygota</taxon>
        <taxon>Neoptera</taxon>
        <taxon>Endopterygota</taxon>
        <taxon>Diptera</taxon>
        <taxon>Nematocera</taxon>
        <taxon>Psychodoidea</taxon>
        <taxon>Psychodidae</taxon>
        <taxon>Lutzomyia</taxon>
        <taxon>Lutzomyia</taxon>
    </lineage>
</organism>
<feature type="domain" description="C2H2-type" evidence="13">
    <location>
        <begin position="332"/>
        <end position="360"/>
    </location>
</feature>
<keyword evidence="6" id="KW-0862">Zinc</keyword>
<dbReference type="SMART" id="SM00355">
    <property type="entry name" value="ZnF_C2H2"/>
    <property type="match status" value="11"/>
</dbReference>
<evidence type="ECO:0000256" key="3">
    <source>
        <dbReference type="ARBA" id="ARBA00022723"/>
    </source>
</evidence>
<evidence type="ECO:0000256" key="7">
    <source>
        <dbReference type="ARBA" id="ARBA00023015"/>
    </source>
</evidence>
<keyword evidence="7" id="KW-0805">Transcription regulation</keyword>
<dbReference type="GO" id="GO:0000978">
    <property type="term" value="F:RNA polymerase II cis-regulatory region sequence-specific DNA binding"/>
    <property type="evidence" value="ECO:0007669"/>
    <property type="project" value="TreeGrafter"/>
</dbReference>
<dbReference type="Pfam" id="PF00096">
    <property type="entry name" value="zf-C2H2"/>
    <property type="match status" value="1"/>
</dbReference>
<dbReference type="Proteomes" id="UP000092461">
    <property type="component" value="Unassembled WGS sequence"/>
</dbReference>
<keyword evidence="10" id="KW-0539">Nucleus</keyword>
<evidence type="ECO:0000313" key="14">
    <source>
        <dbReference type="EnsemblMetazoa" id="LLOJ000407-PA"/>
    </source>
</evidence>
<comment type="similarity">
    <text evidence="11">Belongs to the snail C2H2-type zinc-finger protein family.</text>
</comment>
<dbReference type="PROSITE" id="PS50157">
    <property type="entry name" value="ZINC_FINGER_C2H2_2"/>
    <property type="match status" value="7"/>
</dbReference>
<dbReference type="InterPro" id="IPR050527">
    <property type="entry name" value="Snail/Krueppel_Znf"/>
</dbReference>
<evidence type="ECO:0000256" key="12">
    <source>
        <dbReference type="PROSITE-ProRule" id="PRU00042"/>
    </source>
</evidence>
<dbReference type="EMBL" id="AJWK01001600">
    <property type="status" value="NOT_ANNOTATED_CDS"/>
    <property type="molecule type" value="Genomic_DNA"/>
</dbReference>
<evidence type="ECO:0000313" key="15">
    <source>
        <dbReference type="Proteomes" id="UP000092461"/>
    </source>
</evidence>
<dbReference type="PANTHER" id="PTHR24388">
    <property type="entry name" value="ZINC FINGER PROTEIN"/>
    <property type="match status" value="1"/>
</dbReference>
<dbReference type="VEuPathDB" id="VectorBase:LLOJ000407"/>
<keyword evidence="5 12" id="KW-0863">Zinc-finger</keyword>
<feature type="domain" description="C2H2-type" evidence="13">
    <location>
        <begin position="422"/>
        <end position="449"/>
    </location>
</feature>
<keyword evidence="8" id="KW-0238">DNA-binding</keyword>
<dbReference type="Gene3D" id="3.30.160.60">
    <property type="entry name" value="Classic Zinc Finger"/>
    <property type="match status" value="6"/>
</dbReference>
<feature type="domain" description="C2H2-type" evidence="13">
    <location>
        <begin position="394"/>
        <end position="421"/>
    </location>
</feature>
<dbReference type="EMBL" id="AJWK01001599">
    <property type="status" value="NOT_ANNOTATED_CDS"/>
    <property type="molecule type" value="Genomic_DNA"/>
</dbReference>
<evidence type="ECO:0000256" key="6">
    <source>
        <dbReference type="ARBA" id="ARBA00022833"/>
    </source>
</evidence>
<dbReference type="PROSITE" id="PS00028">
    <property type="entry name" value="ZINC_FINGER_C2H2_1"/>
    <property type="match status" value="10"/>
</dbReference>